<dbReference type="Gramene" id="Solyc04g079643.1.1">
    <property type="protein sequence ID" value="Solyc04g079643.1.1"/>
    <property type="gene ID" value="Solyc04g079643.1"/>
</dbReference>
<evidence type="ECO:0000313" key="3">
    <source>
        <dbReference type="Proteomes" id="UP000004994"/>
    </source>
</evidence>
<protein>
    <submittedName>
        <fullName evidence="2">Uncharacterized protein</fullName>
    </submittedName>
</protein>
<name>A0A3Q7G713_SOLLC</name>
<dbReference type="EnsemblPlants" id="Solyc04g079643.1.1">
    <property type="protein sequence ID" value="Solyc04g079643.1.1"/>
    <property type="gene ID" value="Solyc04g079643.1"/>
</dbReference>
<reference evidence="2" key="2">
    <citation type="submission" date="2019-01" db="UniProtKB">
        <authorList>
            <consortium name="EnsemblPlants"/>
        </authorList>
    </citation>
    <scope>IDENTIFICATION</scope>
    <source>
        <strain evidence="2">cv. Heinz 1706</strain>
    </source>
</reference>
<keyword evidence="1" id="KW-0472">Membrane</keyword>
<dbReference type="Proteomes" id="UP000004994">
    <property type="component" value="Chromosome 4"/>
</dbReference>
<evidence type="ECO:0000313" key="2">
    <source>
        <dbReference type="EnsemblPlants" id="Solyc04g079643.1.1"/>
    </source>
</evidence>
<evidence type="ECO:0000256" key="1">
    <source>
        <dbReference type="SAM" id="Phobius"/>
    </source>
</evidence>
<organism evidence="2">
    <name type="scientific">Solanum lycopersicum</name>
    <name type="common">Tomato</name>
    <name type="synonym">Lycopersicon esculentum</name>
    <dbReference type="NCBI Taxonomy" id="4081"/>
    <lineage>
        <taxon>Eukaryota</taxon>
        <taxon>Viridiplantae</taxon>
        <taxon>Streptophyta</taxon>
        <taxon>Embryophyta</taxon>
        <taxon>Tracheophyta</taxon>
        <taxon>Spermatophyta</taxon>
        <taxon>Magnoliopsida</taxon>
        <taxon>eudicotyledons</taxon>
        <taxon>Gunneridae</taxon>
        <taxon>Pentapetalae</taxon>
        <taxon>asterids</taxon>
        <taxon>lamiids</taxon>
        <taxon>Solanales</taxon>
        <taxon>Solanaceae</taxon>
        <taxon>Solanoideae</taxon>
        <taxon>Solaneae</taxon>
        <taxon>Solanum</taxon>
        <taxon>Solanum subgen. Lycopersicon</taxon>
    </lineage>
</organism>
<reference evidence="2" key="1">
    <citation type="journal article" date="2012" name="Nature">
        <title>The tomato genome sequence provides insights into fleshy fruit evolution.</title>
        <authorList>
            <consortium name="Tomato Genome Consortium"/>
        </authorList>
    </citation>
    <scope>NUCLEOTIDE SEQUENCE [LARGE SCALE GENOMIC DNA]</scope>
    <source>
        <strain evidence="2">cv. Heinz 1706</strain>
    </source>
</reference>
<sequence>MCFWFLNPTTNYVISREVIKESIINFLYFMYVLFGIFGNKRVLKNYAVLGEGPYWREMEKIVVLELLSNHSIQMFRHILKFEVKMSINTKYERWLKEKMNDSSNLFRLK</sequence>
<keyword evidence="1" id="KW-1133">Transmembrane helix</keyword>
<dbReference type="InParanoid" id="A0A3Q7G713"/>
<keyword evidence="1" id="KW-0812">Transmembrane</keyword>
<accession>A0A3Q7G713</accession>
<dbReference type="AlphaFoldDB" id="A0A3Q7G713"/>
<keyword evidence="3" id="KW-1185">Reference proteome</keyword>
<feature type="transmembrane region" description="Helical" evidence="1">
    <location>
        <begin position="22"/>
        <end position="39"/>
    </location>
</feature>
<dbReference type="Gene3D" id="1.20.930.50">
    <property type="match status" value="1"/>
</dbReference>
<proteinExistence type="predicted"/>